<evidence type="ECO:0000256" key="16">
    <source>
        <dbReference type="SAM" id="MobiDB-lite"/>
    </source>
</evidence>
<evidence type="ECO:0000313" key="19">
    <source>
        <dbReference type="Proteomes" id="UP000054845"/>
    </source>
</evidence>
<comment type="subcellular location">
    <subcellularLocation>
        <location evidence="2 15">Nucleus</location>
    </subcellularLocation>
</comment>
<dbReference type="Gene3D" id="1.10.10.10">
    <property type="entry name" value="Winged helix-like DNA-binding domain superfamily/Winged helix DNA-binding domain"/>
    <property type="match status" value="1"/>
</dbReference>
<evidence type="ECO:0000259" key="17">
    <source>
        <dbReference type="Pfam" id="PF08746"/>
    </source>
</evidence>
<evidence type="ECO:0000256" key="7">
    <source>
        <dbReference type="ARBA" id="ARBA00022723"/>
    </source>
</evidence>
<feature type="region of interest" description="Disordered" evidence="16">
    <location>
        <begin position="249"/>
        <end position="330"/>
    </location>
</feature>
<evidence type="ECO:0000256" key="3">
    <source>
        <dbReference type="ARBA" id="ARBA00010258"/>
    </source>
</evidence>
<evidence type="ECO:0000256" key="2">
    <source>
        <dbReference type="ARBA" id="ARBA00004123"/>
    </source>
</evidence>
<evidence type="ECO:0000256" key="8">
    <source>
        <dbReference type="ARBA" id="ARBA00022763"/>
    </source>
</evidence>
<evidence type="ECO:0000256" key="13">
    <source>
        <dbReference type="ARBA" id="ARBA00023204"/>
    </source>
</evidence>
<evidence type="ECO:0000256" key="5">
    <source>
        <dbReference type="ARBA" id="ARBA00019422"/>
    </source>
</evidence>
<dbReference type="AlphaFoldDB" id="A0A0P1BNZ2"/>
<evidence type="ECO:0000256" key="1">
    <source>
        <dbReference type="ARBA" id="ARBA00000900"/>
    </source>
</evidence>
<comment type="catalytic activity">
    <reaction evidence="1 15">
        <text>S-ubiquitinyl-[E2 ubiquitin-conjugating enzyme]-L-cysteine + [acceptor protein]-L-lysine = [E2 ubiquitin-conjugating enzyme]-L-cysteine + N(6)-ubiquitinyl-[acceptor protein]-L-lysine.</text>
        <dbReference type="EC" id="2.3.2.27"/>
    </reaction>
</comment>
<dbReference type="InterPro" id="IPR011513">
    <property type="entry name" value="Nse1"/>
</dbReference>
<keyword evidence="9 15" id="KW-0863">Zinc-finger</keyword>
<keyword evidence="10 15" id="KW-0833">Ubl conjugation pathway</keyword>
<keyword evidence="8 15" id="KW-0227">DNA damage</keyword>
<dbReference type="Pfam" id="PF08746">
    <property type="entry name" value="zf-RING-like"/>
    <property type="match status" value="1"/>
</dbReference>
<dbReference type="PANTHER" id="PTHR20973">
    <property type="entry name" value="NON-SMC ELEMENT 1-RELATED"/>
    <property type="match status" value="1"/>
</dbReference>
<dbReference type="Gene3D" id="3.30.40.10">
    <property type="entry name" value="Zinc/RING finger domain, C3HC4 (zinc finger)"/>
    <property type="match status" value="1"/>
</dbReference>
<dbReference type="PANTHER" id="PTHR20973:SF0">
    <property type="entry name" value="NON-STRUCTURAL MAINTENANCE OF CHROMOSOMES ELEMENT 1 HOMOLOG"/>
    <property type="match status" value="1"/>
</dbReference>
<keyword evidence="11 15" id="KW-0862">Zinc</keyword>
<feature type="compositionally biased region" description="Acidic residues" evidence="16">
    <location>
        <begin position="269"/>
        <end position="286"/>
    </location>
</feature>
<dbReference type="InterPro" id="IPR036388">
    <property type="entry name" value="WH-like_DNA-bd_sf"/>
</dbReference>
<evidence type="ECO:0000256" key="4">
    <source>
        <dbReference type="ARBA" id="ARBA00012483"/>
    </source>
</evidence>
<keyword evidence="19" id="KW-1185">Reference proteome</keyword>
<evidence type="ECO:0000313" key="18">
    <source>
        <dbReference type="EMBL" id="CEH17759.1"/>
    </source>
</evidence>
<protein>
    <recommendedName>
        <fullName evidence="5 15">Non-structural maintenance of chromosomes element 1 homolog</fullName>
        <ecNumber evidence="4 15">2.3.2.27</ecNumber>
    </recommendedName>
</protein>
<dbReference type="GO" id="GO:0000724">
    <property type="term" value="P:double-strand break repair via homologous recombination"/>
    <property type="evidence" value="ECO:0007669"/>
    <property type="project" value="TreeGrafter"/>
</dbReference>
<keyword evidence="14 15" id="KW-0539">Nucleus</keyword>
<dbReference type="GO" id="GO:0005634">
    <property type="term" value="C:nucleus"/>
    <property type="evidence" value="ECO:0007669"/>
    <property type="project" value="UniProtKB-SubCell"/>
</dbReference>
<dbReference type="GO" id="GO:0061630">
    <property type="term" value="F:ubiquitin protein ligase activity"/>
    <property type="evidence" value="ECO:0007669"/>
    <property type="project" value="UniProtKB-EC"/>
</dbReference>
<name>A0A0P1BNZ2_9BASI</name>
<reference evidence="18 19" key="1">
    <citation type="submission" date="2014-09" db="EMBL/GenBank/DDBJ databases">
        <authorList>
            <person name="Magalhaes I.L.F."/>
            <person name="Oliveira U."/>
            <person name="Santos F.R."/>
            <person name="Vidigal T.H.D.A."/>
            <person name="Brescovit A.D."/>
            <person name="Santos A.J."/>
        </authorList>
    </citation>
    <scope>NUCLEOTIDE SEQUENCE [LARGE SCALE GENOMIC DNA]</scope>
</reference>
<sequence>MLKVLRAAFLQALLSRRIVSESESKAIFLRVCAACGLEADRDVTSQYEAFIDEIMQHLAPLGLELRSTVDQTRSEGGGVTVRAITNAKVDELSKLATPFTPLELSYIKRVVSGIVTAPDECFCVSTTEALLVARRTTPPLSKRAAEALLDRVVARGWFLQSGTGYYSLGTRAILELQMYLKAEFPDHMLLCKSCDEIVTVGLSCSVPGCDARLHRHCELRSFGPARAGANAANSTRHCPSCNKSWEPLPVGEASIGSGRKPGGQRWGASDDEEEEEQDEIDDEDDERPVSKRGRSAGANKQVAEQSDEDEEADEEEAEDAREVANELEEA</sequence>
<keyword evidence="12 15" id="KW-0233">DNA recombination</keyword>
<evidence type="ECO:0000256" key="12">
    <source>
        <dbReference type="ARBA" id="ARBA00023172"/>
    </source>
</evidence>
<evidence type="ECO:0000256" key="15">
    <source>
        <dbReference type="RuleBase" id="RU368018"/>
    </source>
</evidence>
<evidence type="ECO:0000256" key="9">
    <source>
        <dbReference type="ARBA" id="ARBA00022771"/>
    </source>
</evidence>
<dbReference type="InterPro" id="IPR014857">
    <property type="entry name" value="Nse1_RING_C4HC3-type"/>
</dbReference>
<dbReference type="STRING" id="401625.A0A0P1BNZ2"/>
<evidence type="ECO:0000256" key="6">
    <source>
        <dbReference type="ARBA" id="ARBA00022679"/>
    </source>
</evidence>
<dbReference type="OrthoDB" id="185455at2759"/>
<dbReference type="Gene3D" id="3.90.1150.220">
    <property type="match status" value="1"/>
</dbReference>
<dbReference type="InterPro" id="IPR013083">
    <property type="entry name" value="Znf_RING/FYVE/PHD"/>
</dbReference>
<dbReference type="Pfam" id="PF07574">
    <property type="entry name" value="SMC_Nse1"/>
    <property type="match status" value="1"/>
</dbReference>
<evidence type="ECO:0000256" key="14">
    <source>
        <dbReference type="ARBA" id="ARBA00023242"/>
    </source>
</evidence>
<evidence type="ECO:0000256" key="10">
    <source>
        <dbReference type="ARBA" id="ARBA00022786"/>
    </source>
</evidence>
<dbReference type="GO" id="GO:0008270">
    <property type="term" value="F:zinc ion binding"/>
    <property type="evidence" value="ECO:0007669"/>
    <property type="project" value="UniProtKB-KW"/>
</dbReference>
<dbReference type="EC" id="2.3.2.27" evidence="4 15"/>
<dbReference type="GO" id="GO:0030915">
    <property type="term" value="C:Smc5-Smc6 complex"/>
    <property type="evidence" value="ECO:0007669"/>
    <property type="project" value="UniProtKB-UniRule"/>
</dbReference>
<comment type="similarity">
    <text evidence="3 15">Belongs to the NSE1 family.</text>
</comment>
<keyword evidence="13 15" id="KW-0234">DNA repair</keyword>
<evidence type="ECO:0000256" key="11">
    <source>
        <dbReference type="ARBA" id="ARBA00022833"/>
    </source>
</evidence>
<organism evidence="18 19">
    <name type="scientific">Ceraceosorus bombacis</name>
    <dbReference type="NCBI Taxonomy" id="401625"/>
    <lineage>
        <taxon>Eukaryota</taxon>
        <taxon>Fungi</taxon>
        <taxon>Dikarya</taxon>
        <taxon>Basidiomycota</taxon>
        <taxon>Ustilaginomycotina</taxon>
        <taxon>Exobasidiomycetes</taxon>
        <taxon>Ceraceosorales</taxon>
        <taxon>Ceraceosoraceae</taxon>
        <taxon>Ceraceosorus</taxon>
    </lineage>
</organism>
<dbReference type="Proteomes" id="UP000054845">
    <property type="component" value="Unassembled WGS sequence"/>
</dbReference>
<accession>A0A0P1BNZ2</accession>
<proteinExistence type="inferred from homology"/>
<keyword evidence="6 15" id="KW-0808">Transferase</keyword>
<keyword evidence="7 15" id="KW-0479">Metal-binding</keyword>
<comment type="function">
    <text evidence="15">Acts in a DNA repair pathway for removal of UV-induced DNA damage that is distinct from classical nucleotide excision repair and in repair of ionizing radiation damage. Functions in homologous recombination repair of DNA double strand breaks and in recovery of stalled replication forks.</text>
</comment>
<dbReference type="EMBL" id="CCYA01000265">
    <property type="protein sequence ID" value="CEH17759.1"/>
    <property type="molecule type" value="Genomic_DNA"/>
</dbReference>
<feature type="domain" description="Non-structural maintenance of chromosomes element 1 RING C4HC3-type" evidence="17">
    <location>
        <begin position="191"/>
        <end position="222"/>
    </location>
</feature>
<feature type="compositionally biased region" description="Acidic residues" evidence="16">
    <location>
        <begin position="305"/>
        <end position="330"/>
    </location>
</feature>
<comment type="subunit">
    <text evidence="15">Component of the Smc5-Smc6 complex.</text>
</comment>